<reference evidence="2" key="1">
    <citation type="journal article" date="2019" name="Int. J. Syst. Evol. Microbiol.">
        <title>The Global Catalogue of Microorganisms (GCM) 10K type strain sequencing project: providing services to taxonomists for standard genome sequencing and annotation.</title>
        <authorList>
            <consortium name="The Broad Institute Genomics Platform"/>
            <consortium name="The Broad Institute Genome Sequencing Center for Infectious Disease"/>
            <person name="Wu L."/>
            <person name="Ma J."/>
        </authorList>
    </citation>
    <scope>NUCLEOTIDE SEQUENCE [LARGE SCALE GENOMIC DNA]</scope>
    <source>
        <strain evidence="2">KCTC 42217</strain>
    </source>
</reference>
<dbReference type="RefSeq" id="WP_255900492.1">
    <property type="nucleotide sequence ID" value="NZ_JAFMZO010000002.1"/>
</dbReference>
<sequence>MNPFQVILAPAAQGSEAIAAVLAHGLALSFQGTAMPGSSSLTDGNISITGKQTINVINGQSITVDLNPINIRLAEREAQLLVAKAGPEKDLAQAEFDIWNTALQGIQSAIATALKADYDLKNPQSV</sequence>
<evidence type="ECO:0000313" key="2">
    <source>
        <dbReference type="Proteomes" id="UP001597387"/>
    </source>
</evidence>
<protein>
    <submittedName>
        <fullName evidence="1">Uncharacterized protein</fullName>
    </submittedName>
</protein>
<dbReference type="EMBL" id="JBHUHZ010000002">
    <property type="protein sequence ID" value="MFD2163663.1"/>
    <property type="molecule type" value="Genomic_DNA"/>
</dbReference>
<keyword evidence="2" id="KW-1185">Reference proteome</keyword>
<organism evidence="1 2">
    <name type="scientific">Paradesertivirga mongoliensis</name>
    <dbReference type="NCBI Taxonomy" id="2100740"/>
    <lineage>
        <taxon>Bacteria</taxon>
        <taxon>Pseudomonadati</taxon>
        <taxon>Bacteroidota</taxon>
        <taxon>Sphingobacteriia</taxon>
        <taxon>Sphingobacteriales</taxon>
        <taxon>Sphingobacteriaceae</taxon>
        <taxon>Paradesertivirga</taxon>
    </lineage>
</organism>
<proteinExistence type="predicted"/>
<dbReference type="Proteomes" id="UP001597387">
    <property type="component" value="Unassembled WGS sequence"/>
</dbReference>
<name>A0ABW4ZNF8_9SPHI</name>
<accession>A0ABW4ZNF8</accession>
<evidence type="ECO:0000313" key="1">
    <source>
        <dbReference type="EMBL" id="MFD2163663.1"/>
    </source>
</evidence>
<gene>
    <name evidence="1" type="ORF">ACFSJU_14735</name>
</gene>
<comment type="caution">
    <text evidence="1">The sequence shown here is derived from an EMBL/GenBank/DDBJ whole genome shotgun (WGS) entry which is preliminary data.</text>
</comment>